<dbReference type="AlphaFoldDB" id="A0ABD0K327"/>
<comment type="caution">
    <text evidence="2">The sequence shown here is derived from an EMBL/GenBank/DDBJ whole genome shotgun (WGS) entry which is preliminary data.</text>
</comment>
<evidence type="ECO:0000313" key="2">
    <source>
        <dbReference type="EMBL" id="KAK7481388.1"/>
    </source>
</evidence>
<dbReference type="PROSITE" id="PS00903">
    <property type="entry name" value="CYT_DCMP_DEAMINASES_1"/>
    <property type="match status" value="1"/>
</dbReference>
<dbReference type="Pfam" id="PF08210">
    <property type="entry name" value="APOBEC_N"/>
    <property type="match status" value="1"/>
</dbReference>
<reference evidence="2 3" key="1">
    <citation type="journal article" date="2023" name="Sci. Data">
        <title>Genome assembly of the Korean intertidal mud-creeper Batillaria attramentaria.</title>
        <authorList>
            <person name="Patra A.K."/>
            <person name="Ho P.T."/>
            <person name="Jun S."/>
            <person name="Lee S.J."/>
            <person name="Kim Y."/>
            <person name="Won Y.J."/>
        </authorList>
    </citation>
    <scope>NUCLEOTIDE SEQUENCE [LARGE SCALE GENOMIC DNA]</scope>
    <source>
        <strain evidence="2">Wonlab-2016</strain>
    </source>
</reference>
<name>A0ABD0K327_9CAEN</name>
<dbReference type="InterPro" id="IPR013158">
    <property type="entry name" value="AID"/>
</dbReference>
<dbReference type="SUPFAM" id="SSF53927">
    <property type="entry name" value="Cytidine deaminase-like"/>
    <property type="match status" value="1"/>
</dbReference>
<gene>
    <name evidence="2" type="ORF">BaRGS_00027344</name>
</gene>
<dbReference type="EMBL" id="JACVVK020000263">
    <property type="protein sequence ID" value="KAK7481388.1"/>
    <property type="molecule type" value="Genomic_DNA"/>
</dbReference>
<dbReference type="Proteomes" id="UP001519460">
    <property type="component" value="Unassembled WGS sequence"/>
</dbReference>
<dbReference type="Gene3D" id="3.40.140.10">
    <property type="entry name" value="Cytidine Deaminase, domain 2"/>
    <property type="match status" value="1"/>
</dbReference>
<accession>A0ABD0K327</accession>
<evidence type="ECO:0000259" key="1">
    <source>
        <dbReference type="Pfam" id="PF08210"/>
    </source>
</evidence>
<protein>
    <recommendedName>
        <fullName evidence="1">Activation-induced cytidine deaminase AID domain-containing protein</fullName>
    </recommendedName>
</protein>
<organism evidence="2 3">
    <name type="scientific">Batillaria attramentaria</name>
    <dbReference type="NCBI Taxonomy" id="370345"/>
    <lineage>
        <taxon>Eukaryota</taxon>
        <taxon>Metazoa</taxon>
        <taxon>Spiralia</taxon>
        <taxon>Lophotrochozoa</taxon>
        <taxon>Mollusca</taxon>
        <taxon>Gastropoda</taxon>
        <taxon>Caenogastropoda</taxon>
        <taxon>Sorbeoconcha</taxon>
        <taxon>Cerithioidea</taxon>
        <taxon>Batillariidae</taxon>
        <taxon>Batillaria</taxon>
    </lineage>
</organism>
<evidence type="ECO:0000313" key="3">
    <source>
        <dbReference type="Proteomes" id="UP001519460"/>
    </source>
</evidence>
<dbReference type="InterPro" id="IPR016193">
    <property type="entry name" value="Cytidine_deaminase-like"/>
</dbReference>
<keyword evidence="3" id="KW-1185">Reference proteome</keyword>
<sequence>MEGTDGYKVLQTFISSGLHGSKHGWPTLVYALTLCRLNDQSVCLYKKNRGRHHAEDNMLSFLKEAIVNRLFLSQQLTMYVNYSPCHNCSDLIVKFLHWAELHYGINLQLEIAFPALYRIRRPSCEEEGHTHKLADADDHDRNVKGLERLKGIGVTIRPMNAVDWSTIARGLNVPFVYEGSARQQEDAVLHKDFKRVVDREEGGMNDLVPMLRNVHLRGAVPPQTEDDAFDMSLH</sequence>
<dbReference type="InterPro" id="IPR016192">
    <property type="entry name" value="APOBEC/CMP_deaminase_Zn-bd"/>
</dbReference>
<proteinExistence type="predicted"/>
<feature type="domain" description="Activation-induced cytidine deaminase AID" evidence="1">
    <location>
        <begin position="46"/>
        <end position="168"/>
    </location>
</feature>